<dbReference type="PANTHER" id="PTHR34047:SF7">
    <property type="entry name" value="RNA-DIRECTED DNA POLYMERASE"/>
    <property type="match status" value="1"/>
</dbReference>
<comment type="similarity">
    <text evidence="8">Belongs to the bacterial reverse transcriptase family.</text>
</comment>
<evidence type="ECO:0000256" key="4">
    <source>
        <dbReference type="ARBA" id="ARBA00022723"/>
    </source>
</evidence>
<keyword evidence="3" id="KW-0548">Nucleotidyltransferase</keyword>
<dbReference type="PRINTS" id="PR00866">
    <property type="entry name" value="RNADNAPOLMS"/>
</dbReference>
<evidence type="ECO:0000256" key="7">
    <source>
        <dbReference type="ARBA" id="ARBA00023118"/>
    </source>
</evidence>
<dbReference type="InterPro" id="IPR000477">
    <property type="entry name" value="RT_dom"/>
</dbReference>
<dbReference type="GO" id="GO:0003723">
    <property type="term" value="F:RNA binding"/>
    <property type="evidence" value="ECO:0007669"/>
    <property type="project" value="InterPro"/>
</dbReference>
<evidence type="ECO:0000256" key="8">
    <source>
        <dbReference type="ARBA" id="ARBA00034120"/>
    </source>
</evidence>
<dbReference type="SUPFAM" id="SSF56672">
    <property type="entry name" value="DNA/RNA polymerases"/>
    <property type="match status" value="1"/>
</dbReference>
<dbReference type="PANTHER" id="PTHR34047">
    <property type="entry name" value="NUCLEAR INTRON MATURASE 1, MITOCHONDRIAL-RELATED"/>
    <property type="match status" value="1"/>
</dbReference>
<evidence type="ECO:0000256" key="2">
    <source>
        <dbReference type="ARBA" id="ARBA00022679"/>
    </source>
</evidence>
<organism evidence="11 12">
    <name type="scientific">Uabimicrobium amorphum</name>
    <dbReference type="NCBI Taxonomy" id="2596890"/>
    <lineage>
        <taxon>Bacteria</taxon>
        <taxon>Pseudomonadati</taxon>
        <taxon>Planctomycetota</taxon>
        <taxon>Candidatus Uabimicrobiia</taxon>
        <taxon>Candidatus Uabimicrobiales</taxon>
        <taxon>Candidatus Uabimicrobiaceae</taxon>
        <taxon>Candidatus Uabimicrobium</taxon>
    </lineage>
</organism>
<keyword evidence="4" id="KW-0479">Metal-binding</keyword>
<evidence type="ECO:0000259" key="10">
    <source>
        <dbReference type="PROSITE" id="PS50878"/>
    </source>
</evidence>
<dbReference type="InterPro" id="IPR000123">
    <property type="entry name" value="Reverse_transcriptase_msDNA"/>
</dbReference>
<evidence type="ECO:0000256" key="5">
    <source>
        <dbReference type="ARBA" id="ARBA00022842"/>
    </source>
</evidence>
<gene>
    <name evidence="11" type="ORF">UABAM_03876</name>
</gene>
<dbReference type="GO" id="GO:0046872">
    <property type="term" value="F:metal ion binding"/>
    <property type="evidence" value="ECO:0007669"/>
    <property type="project" value="UniProtKB-KW"/>
</dbReference>
<sequence length="301" mass="34155">MVKYSWQKILRDILPQKNIMAANTDDTNLEMLSSIFAIRIDILQEVSRSIHRHYTTFEISKKNGGTRNIYAPNPTLKKVQYEIFHYLQNFAIHPTATAFIPGGSIIVNARQHLNQELFLTVDIKDFFTNTSTKRVRNFFRDQGWEKQSLDMLVSLCTYQGGLPQGAPSSPQLSNVINMELDEEIYQAASASSATYTRYGDDITFSWSTSCMDSGLKNKVTQILTNFGYEISPQKGWQLFCAEQQPEIVGVVMGSDGKLRVPQRIHEKLDKLHQKNNPDLQGQIRGYENYIKGVESASVSIA</sequence>
<dbReference type="EC" id="2.7.7.49" evidence="1"/>
<proteinExistence type="inferred from homology"/>
<reference evidence="11 12" key="1">
    <citation type="submission" date="2019-08" db="EMBL/GenBank/DDBJ databases">
        <title>Complete genome sequence of Candidatus Uab amorphum.</title>
        <authorList>
            <person name="Shiratori T."/>
            <person name="Suzuki S."/>
            <person name="Kakizawa Y."/>
            <person name="Ishida K."/>
        </authorList>
    </citation>
    <scope>NUCLEOTIDE SEQUENCE [LARGE SCALE GENOMIC DNA]</scope>
    <source>
        <strain evidence="11 12">SRT547</strain>
    </source>
</reference>
<dbReference type="KEGG" id="uam:UABAM_03876"/>
<comment type="catalytic activity">
    <reaction evidence="9">
        <text>DNA(n) + a 2'-deoxyribonucleoside 5'-triphosphate = DNA(n+1) + diphosphate</text>
        <dbReference type="Rhea" id="RHEA:22508"/>
        <dbReference type="Rhea" id="RHEA-COMP:17339"/>
        <dbReference type="Rhea" id="RHEA-COMP:17340"/>
        <dbReference type="ChEBI" id="CHEBI:33019"/>
        <dbReference type="ChEBI" id="CHEBI:61560"/>
        <dbReference type="ChEBI" id="CHEBI:173112"/>
        <dbReference type="EC" id="2.7.7.49"/>
    </reaction>
</comment>
<keyword evidence="7" id="KW-0051">Antiviral defense</keyword>
<dbReference type="InterPro" id="IPR043502">
    <property type="entry name" value="DNA/RNA_pol_sf"/>
</dbReference>
<dbReference type="GO" id="GO:0051607">
    <property type="term" value="P:defense response to virus"/>
    <property type="evidence" value="ECO:0007669"/>
    <property type="project" value="UniProtKB-KW"/>
</dbReference>
<evidence type="ECO:0000256" key="6">
    <source>
        <dbReference type="ARBA" id="ARBA00022918"/>
    </source>
</evidence>
<feature type="domain" description="Reverse transcriptase" evidence="10">
    <location>
        <begin position="40"/>
        <end position="252"/>
    </location>
</feature>
<evidence type="ECO:0000313" key="12">
    <source>
        <dbReference type="Proteomes" id="UP000326354"/>
    </source>
</evidence>
<dbReference type="CDD" id="cd03487">
    <property type="entry name" value="RT_Bac_retron_II"/>
    <property type="match status" value="1"/>
</dbReference>
<evidence type="ECO:0000256" key="3">
    <source>
        <dbReference type="ARBA" id="ARBA00022695"/>
    </source>
</evidence>
<dbReference type="RefSeq" id="WP_151969605.1">
    <property type="nucleotide sequence ID" value="NZ_AP019860.1"/>
</dbReference>
<accession>A0A5S9F473</accession>
<dbReference type="AlphaFoldDB" id="A0A5S9F473"/>
<dbReference type="Proteomes" id="UP000326354">
    <property type="component" value="Chromosome"/>
</dbReference>
<dbReference type="EMBL" id="AP019860">
    <property type="protein sequence ID" value="BBM85507.1"/>
    <property type="molecule type" value="Genomic_DNA"/>
</dbReference>
<keyword evidence="12" id="KW-1185">Reference proteome</keyword>
<dbReference type="Pfam" id="PF00078">
    <property type="entry name" value="RVT_1"/>
    <property type="match status" value="1"/>
</dbReference>
<dbReference type="OrthoDB" id="9788687at2"/>
<keyword evidence="6 11" id="KW-0695">RNA-directed DNA polymerase</keyword>
<evidence type="ECO:0000256" key="1">
    <source>
        <dbReference type="ARBA" id="ARBA00012493"/>
    </source>
</evidence>
<name>A0A5S9F473_UABAM</name>
<keyword evidence="5" id="KW-0460">Magnesium</keyword>
<dbReference type="GO" id="GO:0003964">
    <property type="term" value="F:RNA-directed DNA polymerase activity"/>
    <property type="evidence" value="ECO:0007669"/>
    <property type="project" value="UniProtKB-KW"/>
</dbReference>
<dbReference type="InterPro" id="IPR051083">
    <property type="entry name" value="GrpII_Intron_Splice-Mob/Def"/>
</dbReference>
<keyword evidence="2" id="KW-0808">Transferase</keyword>
<evidence type="ECO:0000313" key="11">
    <source>
        <dbReference type="EMBL" id="BBM85507.1"/>
    </source>
</evidence>
<protein>
    <recommendedName>
        <fullName evidence="1">RNA-directed DNA polymerase</fullName>
        <ecNumber evidence="1">2.7.7.49</ecNumber>
    </recommendedName>
</protein>
<evidence type="ECO:0000256" key="9">
    <source>
        <dbReference type="ARBA" id="ARBA00048173"/>
    </source>
</evidence>
<dbReference type="PROSITE" id="PS50878">
    <property type="entry name" value="RT_POL"/>
    <property type="match status" value="1"/>
</dbReference>